<organism evidence="2 3">
    <name type="scientific">Pseudohoeflea coraliihabitans</name>
    <dbReference type="NCBI Taxonomy" id="2860393"/>
    <lineage>
        <taxon>Bacteria</taxon>
        <taxon>Pseudomonadati</taxon>
        <taxon>Pseudomonadota</taxon>
        <taxon>Alphaproteobacteria</taxon>
        <taxon>Hyphomicrobiales</taxon>
        <taxon>Rhizobiaceae</taxon>
        <taxon>Pseudohoeflea</taxon>
    </lineage>
</organism>
<evidence type="ECO:0000259" key="1">
    <source>
        <dbReference type="Pfam" id="PF01464"/>
    </source>
</evidence>
<reference evidence="2" key="1">
    <citation type="submission" date="2021-07" db="EMBL/GenBank/DDBJ databases">
        <title>Pseudohoeflea marina sp. nov. a polyhydroxyalcanoate-producing bacterium.</title>
        <authorList>
            <person name="Zheng W."/>
            <person name="Yu S."/>
            <person name="Huang Y."/>
        </authorList>
    </citation>
    <scope>NUCLEOTIDE SEQUENCE</scope>
    <source>
        <strain evidence="2">DP4N28-3</strain>
    </source>
</reference>
<sequence length="695" mass="76350">MPNRRHSTCIRLPASVLSLLVALAIVPALPPIAGALEVPMPVPVAKPQLDADGKVVIVPTLKNALAALDDGDLETALNIHAAMAEDAFDRRVLSFSLALSSDRRIDLETLSALREDFADWPEEERIAANFERALYRGNPDAATTLAYFGERQPETLAGRIALLRALRKAGRSKQAEAGVRALWADIDLDPATATVFNREFSDYLQPSDHLRRMQRLLYRDRISAALAPARLAGAESLYQAWVQTIRSPKRAEAAIDKVDAAFADDPALLYLRIRRLRQMDDIEAAAALLETMPEDDEALVDPEEWWVEQRIVGRTLWEAGDPERAYRVFAAHRASEPKIAAEAEFHAGWVALSGLNDPDKALVHFNRLSAIATTPATRARAAYWTARSLEAAPAETGDETKSKARHSLAQEHYAQAAKHPGSYYGQLATAALGIDTLDLPEPDVSAADEAQFSARPAVRALKRLQELGFEERARRLYRSLAQTLEDPAEIAQLVGLAQQRDDHRLCLQIGKIAYNRGLDVAPLAFPLGALPADADTAGAGRALAYSVARQESAFNVAAVSPANARGLLQLLPGTARAVAGRNGLAYSPNRLVSDAAYNATLGTLYLDEQIDRFDGSYILTFIAYNAGPRRVGEWIERFGDPRGMPLADIIDWVEKIPYPETRNYVQHVLENYQVYKARLGQPANLAEDLRFGRRG</sequence>
<dbReference type="RefSeq" id="WP_219201796.1">
    <property type="nucleotide sequence ID" value="NZ_JAHWQX010000003.1"/>
</dbReference>
<proteinExistence type="predicted"/>
<dbReference type="PANTHER" id="PTHR37423:SF2">
    <property type="entry name" value="MEMBRANE-BOUND LYTIC MUREIN TRANSGLYCOSYLASE C"/>
    <property type="match status" value="1"/>
</dbReference>
<dbReference type="EMBL" id="JAHWQX010000003">
    <property type="protein sequence ID" value="MBW3097831.1"/>
    <property type="molecule type" value="Genomic_DNA"/>
</dbReference>
<evidence type="ECO:0000313" key="3">
    <source>
        <dbReference type="Proteomes" id="UP001430804"/>
    </source>
</evidence>
<dbReference type="InterPro" id="IPR008258">
    <property type="entry name" value="Transglycosylase_SLT_dom_1"/>
</dbReference>
<comment type="caution">
    <text evidence="2">The sequence shown here is derived from an EMBL/GenBank/DDBJ whole genome shotgun (WGS) entry which is preliminary data.</text>
</comment>
<name>A0ABS6WPD7_9HYPH</name>
<dbReference type="CDD" id="cd13401">
    <property type="entry name" value="Slt70-like"/>
    <property type="match status" value="1"/>
</dbReference>
<accession>A0ABS6WPD7</accession>
<protein>
    <submittedName>
        <fullName evidence="2">Lytic transglycosylase domain-containing protein</fullName>
    </submittedName>
</protein>
<keyword evidence="3" id="KW-1185">Reference proteome</keyword>
<gene>
    <name evidence="2" type="ORF">KY465_11130</name>
</gene>
<feature type="domain" description="Transglycosylase SLT" evidence="1">
    <location>
        <begin position="541"/>
        <end position="639"/>
    </location>
</feature>
<dbReference type="Proteomes" id="UP001430804">
    <property type="component" value="Unassembled WGS sequence"/>
</dbReference>
<dbReference type="Pfam" id="PF01464">
    <property type="entry name" value="SLT"/>
    <property type="match status" value="1"/>
</dbReference>
<evidence type="ECO:0000313" key="2">
    <source>
        <dbReference type="EMBL" id="MBW3097831.1"/>
    </source>
</evidence>
<dbReference type="PANTHER" id="PTHR37423">
    <property type="entry name" value="SOLUBLE LYTIC MUREIN TRANSGLYCOSYLASE-RELATED"/>
    <property type="match status" value="1"/>
</dbReference>